<evidence type="ECO:0000313" key="1">
    <source>
        <dbReference type="Proteomes" id="UP000887579"/>
    </source>
</evidence>
<protein>
    <submittedName>
        <fullName evidence="2">Uncharacterized protein</fullName>
    </submittedName>
</protein>
<sequence length="181" mass="19991">MNNIPDSQAISKSGGVTRKRRNVDMVEIPAADEPPTAGDLMVKRRWHISQAQRSYIVYICSACEKNSFSIKYSNDVLTINICSTCGSRNAESGVTYSEFFVNKKSPLVAPLSSIVVDPIEDAQEIAVPRKALIYHLCHGCSQEQFANGNKIQIIQPSNDTFISIHMCSKCYAGNLKISKCL</sequence>
<name>A0AC34GXD0_9BILA</name>
<dbReference type="Proteomes" id="UP000887579">
    <property type="component" value="Unplaced"/>
</dbReference>
<dbReference type="WBParaSite" id="ES5_v2.g9643.t1">
    <property type="protein sequence ID" value="ES5_v2.g9643.t1"/>
    <property type="gene ID" value="ES5_v2.g9643"/>
</dbReference>
<reference evidence="2" key="1">
    <citation type="submission" date="2022-11" db="UniProtKB">
        <authorList>
            <consortium name="WormBaseParasite"/>
        </authorList>
    </citation>
    <scope>IDENTIFICATION</scope>
</reference>
<accession>A0AC34GXD0</accession>
<evidence type="ECO:0000313" key="2">
    <source>
        <dbReference type="WBParaSite" id="ES5_v2.g9643.t1"/>
    </source>
</evidence>
<organism evidence="1 2">
    <name type="scientific">Panagrolaimus sp. ES5</name>
    <dbReference type="NCBI Taxonomy" id="591445"/>
    <lineage>
        <taxon>Eukaryota</taxon>
        <taxon>Metazoa</taxon>
        <taxon>Ecdysozoa</taxon>
        <taxon>Nematoda</taxon>
        <taxon>Chromadorea</taxon>
        <taxon>Rhabditida</taxon>
        <taxon>Tylenchina</taxon>
        <taxon>Panagrolaimomorpha</taxon>
        <taxon>Panagrolaimoidea</taxon>
        <taxon>Panagrolaimidae</taxon>
        <taxon>Panagrolaimus</taxon>
    </lineage>
</organism>
<proteinExistence type="predicted"/>